<proteinExistence type="predicted"/>
<dbReference type="Proteomes" id="UP000069940">
    <property type="component" value="Unassembled WGS sequence"/>
</dbReference>
<protein>
    <recommendedName>
        <fullName evidence="3">ShKT domain-containing protein</fullName>
    </recommendedName>
</protein>
<evidence type="ECO:0000313" key="2">
    <source>
        <dbReference type="Proteomes" id="UP000069940"/>
    </source>
</evidence>
<keyword evidence="2" id="KW-1185">Reference proteome</keyword>
<dbReference type="EnsemblMetazoa" id="AALFPA23_004904.R6102">
    <property type="protein sequence ID" value="AALFPA23_004904.P6102"/>
    <property type="gene ID" value="AALFPA23_004904"/>
</dbReference>
<reference evidence="2" key="1">
    <citation type="journal article" date="2015" name="Proc. Natl. Acad. Sci. U.S.A.">
        <title>Genome sequence of the Asian Tiger mosquito, Aedes albopictus, reveals insights into its biology, genetics, and evolution.</title>
        <authorList>
            <person name="Chen X.G."/>
            <person name="Jiang X."/>
            <person name="Gu J."/>
            <person name="Xu M."/>
            <person name="Wu Y."/>
            <person name="Deng Y."/>
            <person name="Zhang C."/>
            <person name="Bonizzoni M."/>
            <person name="Dermauw W."/>
            <person name="Vontas J."/>
            <person name="Armbruster P."/>
            <person name="Huang X."/>
            <person name="Yang Y."/>
            <person name="Zhang H."/>
            <person name="He W."/>
            <person name="Peng H."/>
            <person name="Liu Y."/>
            <person name="Wu K."/>
            <person name="Chen J."/>
            <person name="Lirakis M."/>
            <person name="Topalis P."/>
            <person name="Van Leeuwen T."/>
            <person name="Hall A.B."/>
            <person name="Jiang X."/>
            <person name="Thorpe C."/>
            <person name="Mueller R.L."/>
            <person name="Sun C."/>
            <person name="Waterhouse R.M."/>
            <person name="Yan G."/>
            <person name="Tu Z.J."/>
            <person name="Fang X."/>
            <person name="James A.A."/>
        </authorList>
    </citation>
    <scope>NUCLEOTIDE SEQUENCE [LARGE SCALE GENOMIC DNA]</scope>
    <source>
        <strain evidence="2">Foshan</strain>
    </source>
</reference>
<dbReference type="GeneID" id="115263292"/>
<sequence length="106" mass="12027">MYSKKLNKNDMCNSTYMRSFTGYDPCYKGPVSVTKPQVPEHRRRYHQQMETTMSTTHAVFVNRTCPRTAPDECPSTSYGESICKLGQAITQSYEMAAPCCDPCSFC</sequence>
<organism evidence="1 2">
    <name type="scientific">Aedes albopictus</name>
    <name type="common">Asian tiger mosquito</name>
    <name type="synonym">Stegomyia albopicta</name>
    <dbReference type="NCBI Taxonomy" id="7160"/>
    <lineage>
        <taxon>Eukaryota</taxon>
        <taxon>Metazoa</taxon>
        <taxon>Ecdysozoa</taxon>
        <taxon>Arthropoda</taxon>
        <taxon>Hexapoda</taxon>
        <taxon>Insecta</taxon>
        <taxon>Pterygota</taxon>
        <taxon>Neoptera</taxon>
        <taxon>Endopterygota</taxon>
        <taxon>Diptera</taxon>
        <taxon>Nematocera</taxon>
        <taxon>Culicoidea</taxon>
        <taxon>Culicidae</taxon>
        <taxon>Culicinae</taxon>
        <taxon>Aedini</taxon>
        <taxon>Aedes</taxon>
        <taxon>Stegomyia</taxon>
    </lineage>
</organism>
<dbReference type="RefSeq" id="XP_029722346.2">
    <property type="nucleotide sequence ID" value="XM_029866486.2"/>
</dbReference>
<evidence type="ECO:0000313" key="1">
    <source>
        <dbReference type="EnsemblMetazoa" id="AALFPA23_004904.P6102"/>
    </source>
</evidence>
<accession>A0ABM1Y1T5</accession>
<name>A0ABM1Y1T5_AEDAL</name>
<reference evidence="1" key="2">
    <citation type="submission" date="2025-05" db="UniProtKB">
        <authorList>
            <consortium name="EnsemblMetazoa"/>
        </authorList>
    </citation>
    <scope>IDENTIFICATION</scope>
    <source>
        <strain evidence="1">Foshan</strain>
    </source>
</reference>
<evidence type="ECO:0008006" key="3">
    <source>
        <dbReference type="Google" id="ProtNLM"/>
    </source>
</evidence>